<feature type="region of interest" description="Disordered" evidence="1">
    <location>
        <begin position="1295"/>
        <end position="1352"/>
    </location>
</feature>
<feature type="compositionally biased region" description="Low complexity" evidence="1">
    <location>
        <begin position="1245"/>
        <end position="1257"/>
    </location>
</feature>
<accession>A0A1U7SMA7</accession>
<feature type="compositionally biased region" description="Low complexity" evidence="1">
    <location>
        <begin position="438"/>
        <end position="458"/>
    </location>
</feature>
<dbReference type="InterPro" id="IPR036116">
    <property type="entry name" value="FN3_sf"/>
</dbReference>
<dbReference type="RefSeq" id="XP_006033100.1">
    <property type="nucleotide sequence ID" value="XM_006033038.2"/>
</dbReference>
<feature type="compositionally biased region" description="Basic and acidic residues" evidence="1">
    <location>
        <begin position="384"/>
        <end position="403"/>
    </location>
</feature>
<feature type="compositionally biased region" description="Polar residues" evidence="1">
    <location>
        <begin position="872"/>
        <end position="887"/>
    </location>
</feature>
<keyword evidence="4" id="KW-1185">Reference proteome</keyword>
<feature type="signal peptide" evidence="2">
    <location>
        <begin position="1"/>
        <end position="21"/>
    </location>
</feature>
<reference evidence="5" key="1">
    <citation type="submission" date="2025-08" db="UniProtKB">
        <authorList>
            <consortium name="RefSeq"/>
        </authorList>
    </citation>
    <scope>IDENTIFICATION</scope>
</reference>
<feature type="compositionally biased region" description="Low complexity" evidence="1">
    <location>
        <begin position="795"/>
        <end position="808"/>
    </location>
</feature>
<feature type="domain" description="Fibronectin type-III" evidence="3">
    <location>
        <begin position="1443"/>
        <end position="1536"/>
    </location>
</feature>
<dbReference type="GO" id="GO:0010811">
    <property type="term" value="P:positive regulation of cell-substrate adhesion"/>
    <property type="evidence" value="ECO:0007669"/>
    <property type="project" value="TreeGrafter"/>
</dbReference>
<dbReference type="OrthoDB" id="6129306at2759"/>
<dbReference type="InParanoid" id="A0A1U7SMA7"/>
<dbReference type="SUPFAM" id="SSF49265">
    <property type="entry name" value="Fibronectin type III"/>
    <property type="match status" value="2"/>
</dbReference>
<feature type="region of interest" description="Disordered" evidence="1">
    <location>
        <begin position="355"/>
        <end position="506"/>
    </location>
</feature>
<dbReference type="PANTHER" id="PTHR23197">
    <property type="entry name" value="TARSH-RELATED FIBRONECTIN DOMAIN-CONTAINING"/>
    <property type="match status" value="1"/>
</dbReference>
<dbReference type="InterPro" id="IPR003961">
    <property type="entry name" value="FN3_dom"/>
</dbReference>
<evidence type="ECO:0000313" key="4">
    <source>
        <dbReference type="Proteomes" id="UP000189705"/>
    </source>
</evidence>
<gene>
    <name evidence="5" type="primary">ABI3BP</name>
</gene>
<dbReference type="InterPro" id="IPR049109">
    <property type="entry name" value="TARSH/FNDC1_C"/>
</dbReference>
<evidence type="ECO:0000313" key="5">
    <source>
        <dbReference type="RefSeq" id="XP_006033100.1"/>
    </source>
</evidence>
<dbReference type="CDD" id="cd00063">
    <property type="entry name" value="FN3"/>
    <property type="match status" value="2"/>
</dbReference>
<evidence type="ECO:0000256" key="2">
    <source>
        <dbReference type="SAM" id="SignalP"/>
    </source>
</evidence>
<dbReference type="Proteomes" id="UP000189705">
    <property type="component" value="Unplaced"/>
</dbReference>
<dbReference type="SMART" id="SM00060">
    <property type="entry name" value="FN3"/>
    <property type="match status" value="2"/>
</dbReference>
<dbReference type="GeneID" id="102374431"/>
<dbReference type="CTD" id="25890"/>
<keyword evidence="2" id="KW-0732">Signal</keyword>
<dbReference type="PANTHER" id="PTHR23197:SF10">
    <property type="entry name" value="TARGET OF NESH-SH3"/>
    <property type="match status" value="1"/>
</dbReference>
<protein>
    <submittedName>
        <fullName evidence="5">Target of Nesh-SH3 isoform X1</fullName>
    </submittedName>
</protein>
<evidence type="ECO:0000256" key="1">
    <source>
        <dbReference type="SAM" id="MobiDB-lite"/>
    </source>
</evidence>
<feature type="region of interest" description="Disordered" evidence="1">
    <location>
        <begin position="1517"/>
        <end position="1542"/>
    </location>
</feature>
<feature type="compositionally biased region" description="Polar residues" evidence="1">
    <location>
        <begin position="327"/>
        <end position="339"/>
    </location>
</feature>
<feature type="region of interest" description="Disordered" evidence="1">
    <location>
        <begin position="717"/>
        <end position="1087"/>
    </location>
</feature>
<dbReference type="Pfam" id="PF21731">
    <property type="entry name" value="TARSH_C"/>
    <property type="match status" value="1"/>
</dbReference>
<proteinExistence type="predicted"/>
<dbReference type="InterPro" id="IPR013783">
    <property type="entry name" value="Ig-like_fold"/>
</dbReference>
<feature type="region of interest" description="Disordered" evidence="1">
    <location>
        <begin position="1115"/>
        <end position="1148"/>
    </location>
</feature>
<dbReference type="KEGG" id="asn:102374431"/>
<feature type="compositionally biased region" description="Basic and acidic residues" evidence="1">
    <location>
        <begin position="988"/>
        <end position="1003"/>
    </location>
</feature>
<feature type="domain" description="Fibronectin type-III" evidence="3">
    <location>
        <begin position="115"/>
        <end position="213"/>
    </location>
</feature>
<sequence length="1678" mass="183686">MMSRLFFLLFCGHVALNLGNAQKLPRVKRQSLKVQINTTGDTICMKYLRPNPNTKLEGFIVGYGSSFYSNQYIPLPTDGKSYMTEVDAEPRYLIVVRPARTSNKKTCSGQTKMSKPLQLVVGTLTPSSVFLSWGILVNPHHDWTAMSNCASDRFYTVRYREKDKNKKWAFQLCPATETVVENLKPNTLYEFGVKDNTEDGIWSKSFNHKTVLSSKSISGQLQNTYKVVPNGQTQLTLRDPKNLVPVTIIKQVIQNITQRTSPKTTDRDRSSLPILVHLIIPGLNESLKKLPPALSIDDISQTIEKKFSKNETQLWPAESKTPEVQELSPQSLPGTSEPLQESIMPTVPGALEKSEASLAHSDSVLDSAKPSMTPKPELPLNKLAHSERASRLEETKSTSKPELAHTPTTLATSKLPELPKTKTSPPLRKPAGTLVTSKLPELPKTKTSPPLLKPTGTLVTSKLPEFPKTKTSPPLLKPTGSLVTSKLPEDPKIKTSPPIQKPTKSLATSKLPEFLVTKTSLPLQKPTESLVTSKLQELPKTKTFPPLLKPTATLASKEMQPICSGSKPSDLPKMPQTKPAILRPTSQSTSLPPMETPRTSMAFDETQLVSSTAKMPGTPELPPTESVTVRTTLRPVTPGASKKEFATNSAELETSMPLISRIPHLLGTTMVFTDKQPVLSSPTTSDEPEISDPKPEKSELPLDSPTAKVSNLLKWPKATLAPNETSLVPSKLKPSATPEVQHVKPAPKPPLLERSTPKTSRITDWPKTTLAPRETKFIPSTTKPTARPKMPRTRPAPSKAKPTPSKPKVSLQPEEPKTKPAATRESVRVPVTTKVSHTLEHPKATMASYEPQHTPSKSKASTSAVPEMTYSEPESSETQFIPLTAKSSVEPKMPQSKAVLEPITLRTEPPRSAIAPKETQHVPSRPKPTPKTHIPQTKPVLDRITLRTERPKTAIAPKETRRVPSKPKATQSPEMLSTKPVLEPITFRTEKPKATLAPKDARRVYSKPSKTVPSPGAPPTKAGPKETRRVPLKPKTTSSPDVPQAKTVLAPIAITTEQPKPTLAPKETQYVPSKPKPSPTLDVPQTKPEFISNFFPAEIIPSLQEPVTTITPEQTKAALAPKETRLVPSKPKTSLRPEGPQTKAAPKTTSFGSINLHLVHIVDGSKVTLVPNETTQTSFNPKTARTPENPLLKTASDVVHTGTSSPKITKPFGKPEATLAPRKVQLPSGRAKASDKPHSRPALSRTTPGPGRTKTPGVLRWDRPTTDGLTEEDIVKFTGKDLGISWESSVSKKRPISEMLPPDPQHPPLAPAKPTQVRRKPLPPSTVTGKPGSPVNVLVPQVPPSPMTTMTRYAKPTNSVKTGAPRKSPTASATPEDFVGATVFSSSPTSETDSLGKPRYTAPHVKYMKKEEDVPCSITSSLEYFPQEEGGSKEEPAHPPQNPPTNLTVVTVEGCPSFVILDWEKPDNDTVTEYEVVSTENGAPTGKNQSIITTNQTHSAVENLKPDTSYEFQVKPRNPLGEGPSSNTVAFNTESADPRVSEPISMGKDAIWTQIPFESDSYSECKGKQYVKRTWYKKFVGVQLCNSLRYKIYLSDSLTGKFYNIGDQRGHGEDHCQFVDSFLDGRTGQQVPPEQLPAKSGFFRAVRQEPVKFGKIGGETHINYVHWYECGTSIPGKW</sequence>
<organism evidence="4 5">
    <name type="scientific">Alligator sinensis</name>
    <name type="common">Chinese alligator</name>
    <dbReference type="NCBI Taxonomy" id="38654"/>
    <lineage>
        <taxon>Eukaryota</taxon>
        <taxon>Metazoa</taxon>
        <taxon>Chordata</taxon>
        <taxon>Craniata</taxon>
        <taxon>Vertebrata</taxon>
        <taxon>Euteleostomi</taxon>
        <taxon>Archelosauria</taxon>
        <taxon>Archosauria</taxon>
        <taxon>Crocodylia</taxon>
        <taxon>Alligatoridae</taxon>
        <taxon>Alligatorinae</taxon>
        <taxon>Alligator</taxon>
    </lineage>
</organism>
<feature type="compositionally biased region" description="Basic and acidic residues" evidence="1">
    <location>
        <begin position="940"/>
        <end position="962"/>
    </location>
</feature>
<dbReference type="eggNOG" id="ENOG502QRV7">
    <property type="taxonomic scope" value="Eukaryota"/>
</dbReference>
<dbReference type="Pfam" id="PF00041">
    <property type="entry name" value="fn3"/>
    <property type="match status" value="1"/>
</dbReference>
<feature type="region of interest" description="Disordered" evidence="1">
    <location>
        <begin position="311"/>
        <end position="342"/>
    </location>
</feature>
<feature type="region of interest" description="Disordered" evidence="1">
    <location>
        <begin position="676"/>
        <end position="705"/>
    </location>
</feature>
<name>A0A1U7SMA7_ALLSI</name>
<feature type="compositionally biased region" description="Pro residues" evidence="1">
    <location>
        <begin position="1301"/>
        <end position="1311"/>
    </location>
</feature>
<dbReference type="Gene3D" id="2.60.40.10">
    <property type="entry name" value="Immunoglobulins"/>
    <property type="match status" value="2"/>
</dbReference>
<evidence type="ECO:0000259" key="3">
    <source>
        <dbReference type="PROSITE" id="PS50853"/>
    </source>
</evidence>
<feature type="compositionally biased region" description="Basic and acidic residues" evidence="1">
    <location>
        <begin position="691"/>
        <end position="700"/>
    </location>
</feature>
<feature type="compositionally biased region" description="Polar residues" evidence="1">
    <location>
        <begin position="1524"/>
        <end position="1535"/>
    </location>
</feature>
<feature type="compositionally biased region" description="Polar residues" evidence="1">
    <location>
        <begin position="851"/>
        <end position="864"/>
    </location>
</feature>
<dbReference type="GO" id="GO:0030198">
    <property type="term" value="P:extracellular matrix organization"/>
    <property type="evidence" value="ECO:0007669"/>
    <property type="project" value="TreeGrafter"/>
</dbReference>
<feature type="region of interest" description="Disordered" evidence="1">
    <location>
        <begin position="1198"/>
        <end position="1265"/>
    </location>
</feature>
<feature type="compositionally biased region" description="Low complexity" evidence="1">
    <location>
        <begin position="469"/>
        <end position="479"/>
    </location>
</feature>
<dbReference type="PROSITE" id="PS50853">
    <property type="entry name" value="FN3"/>
    <property type="match status" value="2"/>
</dbReference>
<feature type="chain" id="PRO_5010585389" evidence="2">
    <location>
        <begin position="22"/>
        <end position="1678"/>
    </location>
</feature>